<comment type="cofactor">
    <cofactor evidence="2">
        <name>Mg(2+)</name>
        <dbReference type="ChEBI" id="CHEBI:18420"/>
    </cofactor>
</comment>
<dbReference type="AlphaFoldDB" id="A0A9X1V971"/>
<comment type="catalytic activity">
    <reaction evidence="1 14 15 16">
        <text>Endonucleolytic cleavage to 5'-phosphomonoester.</text>
        <dbReference type="EC" id="3.1.26.4"/>
    </reaction>
</comment>
<evidence type="ECO:0000256" key="11">
    <source>
        <dbReference type="ARBA" id="ARBA00022801"/>
    </source>
</evidence>
<dbReference type="InterPro" id="IPR001352">
    <property type="entry name" value="RNase_HII/HIII"/>
</dbReference>
<dbReference type="Gene3D" id="3.40.1350.10">
    <property type="match status" value="1"/>
</dbReference>
<dbReference type="HAMAP" id="MF_00048">
    <property type="entry name" value="UPF0102"/>
    <property type="match status" value="1"/>
</dbReference>
<dbReference type="Pfam" id="PF02021">
    <property type="entry name" value="UPF0102"/>
    <property type="match status" value="1"/>
</dbReference>
<keyword evidence="10 14" id="KW-0255">Endonuclease</keyword>
<sequence length="349" mass="39081">MSTKGIRAAKLEHMCADVYAYDQMARSEFGSHLCGIDEAGRGPLAGPVVAAAVVLPDTLADALLYDSKQLNAKERQSVFELITKKSLAYGIGVIDQEYIDQYNVLQATYEAMRIALRQVVAKHKMIDMVLVDGCILPSIDLRQRKIIHGDRLSQSIGAASILAKVTRDHIMEQYAKLYPEYGFERHMGYGTPEHVKALAHYGPSPIHRMTFAPVKACSKSVNTEEAVVDRRMITGASAELVAISLLVSKGYQLLERNWRTHFGEIDAIMRDGTFVVFVEVRSRTGHHAQQNLESATESVNAVKQIKLRRLALAYMQQHVIHSDVRFDVVAVSFDGNREFPRTEHYMDAF</sequence>
<feature type="domain" description="RNase H type-2" evidence="17">
    <location>
        <begin position="31"/>
        <end position="223"/>
    </location>
</feature>
<evidence type="ECO:0000256" key="13">
    <source>
        <dbReference type="HAMAP-Rule" id="MF_00048"/>
    </source>
</evidence>
<keyword evidence="7 14" id="KW-0963">Cytoplasm</keyword>
<comment type="similarity">
    <text evidence="5 13">Belongs to the UPF0102 family.</text>
</comment>
<dbReference type="InterPro" id="IPR003509">
    <property type="entry name" value="UPF0102_YraN-like"/>
</dbReference>
<evidence type="ECO:0000256" key="6">
    <source>
        <dbReference type="ARBA" id="ARBA00007383"/>
    </source>
</evidence>
<dbReference type="SUPFAM" id="SSF53098">
    <property type="entry name" value="Ribonuclease H-like"/>
    <property type="match status" value="1"/>
</dbReference>
<dbReference type="InterPro" id="IPR011335">
    <property type="entry name" value="Restrct_endonuc-II-like"/>
</dbReference>
<comment type="similarity">
    <text evidence="6 14 16">Belongs to the RNase HII family.</text>
</comment>
<dbReference type="Pfam" id="PF01351">
    <property type="entry name" value="RNase_HII"/>
    <property type="match status" value="1"/>
</dbReference>
<dbReference type="EMBL" id="JALBUF010000005">
    <property type="protein sequence ID" value="MCI0183569.1"/>
    <property type="molecule type" value="Genomic_DNA"/>
</dbReference>
<keyword evidence="9 14" id="KW-0479">Metal-binding</keyword>
<evidence type="ECO:0000256" key="5">
    <source>
        <dbReference type="ARBA" id="ARBA00006738"/>
    </source>
</evidence>
<dbReference type="GO" id="GO:0003723">
    <property type="term" value="F:RNA binding"/>
    <property type="evidence" value="ECO:0007669"/>
    <property type="project" value="UniProtKB-UniRule"/>
</dbReference>
<comment type="cofactor">
    <cofactor evidence="14 15">
        <name>Mn(2+)</name>
        <dbReference type="ChEBI" id="CHEBI:29035"/>
    </cofactor>
    <cofactor evidence="14 15">
        <name>Mg(2+)</name>
        <dbReference type="ChEBI" id="CHEBI:18420"/>
    </cofactor>
    <text evidence="14 15">Manganese or magnesium. Binds 1 divalent metal ion per monomer in the absence of substrate. May bind a second metal ion after substrate binding.</text>
</comment>
<dbReference type="GO" id="GO:0030145">
    <property type="term" value="F:manganese ion binding"/>
    <property type="evidence" value="ECO:0007669"/>
    <property type="project" value="UniProtKB-UniRule"/>
</dbReference>
<evidence type="ECO:0000259" key="17">
    <source>
        <dbReference type="PROSITE" id="PS51975"/>
    </source>
</evidence>
<organism evidence="18 19">
    <name type="scientific">Sulfoacidibacillus ferrooxidans</name>
    <dbReference type="NCBI Taxonomy" id="2005001"/>
    <lineage>
        <taxon>Bacteria</taxon>
        <taxon>Bacillati</taxon>
        <taxon>Bacillota</taxon>
        <taxon>Bacilli</taxon>
        <taxon>Bacillales</taxon>
        <taxon>Alicyclobacillaceae</taxon>
        <taxon>Sulfoacidibacillus</taxon>
    </lineage>
</organism>
<evidence type="ECO:0000313" key="18">
    <source>
        <dbReference type="EMBL" id="MCI0183569.1"/>
    </source>
</evidence>
<dbReference type="InterPro" id="IPR036397">
    <property type="entry name" value="RNaseH_sf"/>
</dbReference>
<dbReference type="SUPFAM" id="SSF52980">
    <property type="entry name" value="Restriction endonuclease-like"/>
    <property type="match status" value="1"/>
</dbReference>
<dbReference type="PANTHER" id="PTHR10954">
    <property type="entry name" value="RIBONUCLEASE H2 SUBUNIT A"/>
    <property type="match status" value="1"/>
</dbReference>
<evidence type="ECO:0000256" key="14">
    <source>
        <dbReference type="HAMAP-Rule" id="MF_00052"/>
    </source>
</evidence>
<dbReference type="NCBIfam" id="NF009150">
    <property type="entry name" value="PRK12497.1-3"/>
    <property type="match status" value="1"/>
</dbReference>
<dbReference type="RefSeq" id="WP_241714036.1">
    <property type="nucleotide sequence ID" value="NZ_JALBUF010000005.1"/>
</dbReference>
<dbReference type="InterPro" id="IPR022898">
    <property type="entry name" value="RNase_HII"/>
</dbReference>
<feature type="binding site" evidence="14 15">
    <location>
        <position position="37"/>
    </location>
    <ligand>
        <name>a divalent metal cation</name>
        <dbReference type="ChEBI" id="CHEBI:60240"/>
    </ligand>
</feature>
<evidence type="ECO:0000256" key="15">
    <source>
        <dbReference type="PROSITE-ProRule" id="PRU01319"/>
    </source>
</evidence>
<evidence type="ECO:0000256" key="2">
    <source>
        <dbReference type="ARBA" id="ARBA00001946"/>
    </source>
</evidence>
<dbReference type="GO" id="GO:0005737">
    <property type="term" value="C:cytoplasm"/>
    <property type="evidence" value="ECO:0007669"/>
    <property type="project" value="UniProtKB-SubCell"/>
</dbReference>
<dbReference type="GO" id="GO:0032299">
    <property type="term" value="C:ribonuclease H2 complex"/>
    <property type="evidence" value="ECO:0007669"/>
    <property type="project" value="TreeGrafter"/>
</dbReference>
<evidence type="ECO:0000256" key="7">
    <source>
        <dbReference type="ARBA" id="ARBA00022490"/>
    </source>
</evidence>
<dbReference type="GO" id="GO:0004523">
    <property type="term" value="F:RNA-DNA hybrid ribonuclease activity"/>
    <property type="evidence" value="ECO:0007669"/>
    <property type="project" value="UniProtKB-UniRule"/>
</dbReference>
<gene>
    <name evidence="14" type="primary">rnhB</name>
    <name evidence="18" type="ORF">MM817_01852</name>
</gene>
<evidence type="ECO:0000256" key="3">
    <source>
        <dbReference type="ARBA" id="ARBA00004065"/>
    </source>
</evidence>
<evidence type="ECO:0000256" key="1">
    <source>
        <dbReference type="ARBA" id="ARBA00000077"/>
    </source>
</evidence>
<evidence type="ECO:0000313" key="19">
    <source>
        <dbReference type="Proteomes" id="UP001139263"/>
    </source>
</evidence>
<dbReference type="GO" id="GO:0006298">
    <property type="term" value="P:mismatch repair"/>
    <property type="evidence" value="ECO:0007669"/>
    <property type="project" value="TreeGrafter"/>
</dbReference>
<dbReference type="InterPro" id="IPR011856">
    <property type="entry name" value="tRNA_endonuc-like_dom_sf"/>
</dbReference>
<proteinExistence type="inferred from homology"/>
<evidence type="ECO:0000256" key="4">
    <source>
        <dbReference type="ARBA" id="ARBA00004496"/>
    </source>
</evidence>
<dbReference type="InterPro" id="IPR024567">
    <property type="entry name" value="RNase_HII/HIII_dom"/>
</dbReference>
<dbReference type="PANTHER" id="PTHR10954:SF18">
    <property type="entry name" value="RIBONUCLEASE HII"/>
    <property type="match status" value="1"/>
</dbReference>
<reference evidence="18" key="1">
    <citation type="submission" date="2022-03" db="EMBL/GenBank/DDBJ databases">
        <title>Draft Genome Sequence of Firmicute Strain S0AB, a Heterotrophic Iron/Sulfur-Oxidizing Extreme Acidophile.</title>
        <authorList>
            <person name="Vergara E."/>
            <person name="Pakostova E."/>
            <person name="Johnson D.B."/>
            <person name="Holmes D.S."/>
        </authorList>
    </citation>
    <scope>NUCLEOTIDE SEQUENCE</scope>
    <source>
        <strain evidence="18">S0AB</strain>
    </source>
</reference>
<comment type="caution">
    <text evidence="18">The sequence shown here is derived from an EMBL/GenBank/DDBJ whole genome shotgun (WGS) entry which is preliminary data.</text>
</comment>
<comment type="function">
    <text evidence="3 14 16">Endonuclease that specifically degrades the RNA of RNA-DNA hybrids.</text>
</comment>
<keyword evidence="11 14" id="KW-0378">Hydrolase</keyword>
<dbReference type="NCBIfam" id="NF000594">
    <property type="entry name" value="PRK00015.1-1"/>
    <property type="match status" value="1"/>
</dbReference>
<feature type="binding site" evidence="14 15">
    <location>
        <position position="132"/>
    </location>
    <ligand>
        <name>a divalent metal cation</name>
        <dbReference type="ChEBI" id="CHEBI:60240"/>
    </ligand>
</feature>
<keyword evidence="12 14" id="KW-0464">Manganese</keyword>
<dbReference type="CDD" id="cd07182">
    <property type="entry name" value="RNase_HII_bacteria_HII_like"/>
    <property type="match status" value="1"/>
</dbReference>
<protein>
    <recommendedName>
        <fullName evidence="13 14">Multifunctional fusion protein</fullName>
    </recommendedName>
    <domain>
        <recommendedName>
            <fullName evidence="14">Ribonuclease HII</fullName>
            <shortName evidence="14">RNase HII</shortName>
            <ecNumber evidence="14">3.1.26.4</ecNumber>
        </recommendedName>
    </domain>
    <domain>
        <recommendedName>
            <fullName evidence="13">UPF0102 protein MM817_01852</fullName>
        </recommendedName>
    </domain>
</protein>
<evidence type="ECO:0000256" key="10">
    <source>
        <dbReference type="ARBA" id="ARBA00022759"/>
    </source>
</evidence>
<keyword evidence="8 14" id="KW-0540">Nuclease</keyword>
<dbReference type="Gene3D" id="3.30.420.10">
    <property type="entry name" value="Ribonuclease H-like superfamily/Ribonuclease H"/>
    <property type="match status" value="1"/>
</dbReference>
<dbReference type="EC" id="3.1.26.4" evidence="14"/>
<evidence type="ECO:0000256" key="12">
    <source>
        <dbReference type="ARBA" id="ARBA00023211"/>
    </source>
</evidence>
<dbReference type="InterPro" id="IPR012337">
    <property type="entry name" value="RNaseH-like_sf"/>
</dbReference>
<evidence type="ECO:0000256" key="9">
    <source>
        <dbReference type="ARBA" id="ARBA00022723"/>
    </source>
</evidence>
<keyword evidence="19" id="KW-1185">Reference proteome</keyword>
<accession>A0A9X1V971</accession>
<feature type="binding site" evidence="14 15">
    <location>
        <position position="38"/>
    </location>
    <ligand>
        <name>a divalent metal cation</name>
        <dbReference type="ChEBI" id="CHEBI:60240"/>
    </ligand>
</feature>
<dbReference type="Proteomes" id="UP001139263">
    <property type="component" value="Unassembled WGS sequence"/>
</dbReference>
<dbReference type="GO" id="GO:0043137">
    <property type="term" value="P:DNA replication, removal of RNA primer"/>
    <property type="evidence" value="ECO:0007669"/>
    <property type="project" value="TreeGrafter"/>
</dbReference>
<dbReference type="HAMAP" id="MF_00052_B">
    <property type="entry name" value="RNase_HII_B"/>
    <property type="match status" value="1"/>
</dbReference>
<dbReference type="NCBIfam" id="NF000595">
    <property type="entry name" value="PRK00015.1-3"/>
    <property type="match status" value="1"/>
</dbReference>
<comment type="subcellular location">
    <subcellularLocation>
        <location evidence="4 14">Cytoplasm</location>
    </subcellularLocation>
</comment>
<name>A0A9X1V971_9BACL</name>
<evidence type="ECO:0000256" key="16">
    <source>
        <dbReference type="RuleBase" id="RU003515"/>
    </source>
</evidence>
<evidence type="ECO:0000256" key="8">
    <source>
        <dbReference type="ARBA" id="ARBA00022722"/>
    </source>
</evidence>
<dbReference type="PROSITE" id="PS51975">
    <property type="entry name" value="RNASE_H_2"/>
    <property type="match status" value="1"/>
</dbReference>